<dbReference type="STRING" id="501010.NOSIN_24520"/>
<dbReference type="OrthoDB" id="3431434at2"/>
<gene>
    <name evidence="2" type="ORF">NOSIN_24520</name>
</gene>
<evidence type="ECO:0000313" key="2">
    <source>
        <dbReference type="EMBL" id="OOC56600.1"/>
    </source>
</evidence>
<comment type="caution">
    <text evidence="2">The sequence shown here is derived from an EMBL/GenBank/DDBJ whole genome shotgun (WGS) entry which is preliminary data.</text>
</comment>
<accession>A0A1V3C885</accession>
<evidence type="ECO:0000313" key="3">
    <source>
        <dbReference type="Proteomes" id="UP000189004"/>
    </source>
</evidence>
<reference evidence="3" key="1">
    <citation type="submission" date="2016-08" db="EMBL/GenBank/DDBJ databases">
        <authorList>
            <person name="Tokovenko B."/>
            <person name="Kalinowski J."/>
        </authorList>
    </citation>
    <scope>NUCLEOTIDE SEQUENCE [LARGE SCALE GENOMIC DNA]</scope>
    <source>
        <strain evidence="3">UTMC102</strain>
    </source>
</reference>
<evidence type="ECO:0000256" key="1">
    <source>
        <dbReference type="SAM" id="SignalP"/>
    </source>
</evidence>
<protein>
    <recommendedName>
        <fullName evidence="4">Secreted protein</fullName>
    </recommendedName>
</protein>
<dbReference type="AlphaFoldDB" id="A0A1V3C885"/>
<organism evidence="2 3">
    <name type="scientific">Nocardiopsis sinuspersici</name>
    <dbReference type="NCBI Taxonomy" id="501010"/>
    <lineage>
        <taxon>Bacteria</taxon>
        <taxon>Bacillati</taxon>
        <taxon>Actinomycetota</taxon>
        <taxon>Actinomycetes</taxon>
        <taxon>Streptosporangiales</taxon>
        <taxon>Nocardiopsidaceae</taxon>
        <taxon>Nocardiopsis</taxon>
    </lineage>
</organism>
<feature type="chain" id="PRO_5012414814" description="Secreted protein" evidence="1">
    <location>
        <begin position="28"/>
        <end position="80"/>
    </location>
</feature>
<dbReference type="EMBL" id="MCOK01000001">
    <property type="protein sequence ID" value="OOC56600.1"/>
    <property type="molecule type" value="Genomic_DNA"/>
</dbReference>
<keyword evidence="1" id="KW-0732">Signal</keyword>
<feature type="signal peptide" evidence="1">
    <location>
        <begin position="1"/>
        <end position="27"/>
    </location>
</feature>
<dbReference type="Proteomes" id="UP000189004">
    <property type="component" value="Unassembled WGS sequence"/>
</dbReference>
<name>A0A1V3C885_9ACTN</name>
<keyword evidence="3" id="KW-1185">Reference proteome</keyword>
<sequence length="80" mass="8019">MLKKTLATGAVILASAGVLLTAAPAAAHVGTWTSNHGSDLSDNLSYVNGVMNENTGCGNSNAVLGRSLASCFNSGVIIQN</sequence>
<evidence type="ECO:0008006" key="4">
    <source>
        <dbReference type="Google" id="ProtNLM"/>
    </source>
</evidence>
<dbReference type="RefSeq" id="WP_077693045.1">
    <property type="nucleotide sequence ID" value="NZ_MCOK01000001.1"/>
</dbReference>
<proteinExistence type="predicted"/>